<dbReference type="SUPFAM" id="SSF103473">
    <property type="entry name" value="MFS general substrate transporter"/>
    <property type="match status" value="1"/>
</dbReference>
<reference evidence="8 9" key="1">
    <citation type="journal article" date="2018" name="Nat. Ecol. Evol.">
        <title>Shark genomes provide insights into elasmobranch evolution and the origin of vertebrates.</title>
        <authorList>
            <person name="Hara Y"/>
            <person name="Yamaguchi K"/>
            <person name="Onimaru K"/>
            <person name="Kadota M"/>
            <person name="Koyanagi M"/>
            <person name="Keeley SD"/>
            <person name="Tatsumi K"/>
            <person name="Tanaka K"/>
            <person name="Motone F"/>
            <person name="Kageyama Y"/>
            <person name="Nozu R"/>
            <person name="Adachi N"/>
            <person name="Nishimura O"/>
            <person name="Nakagawa R"/>
            <person name="Tanegashima C"/>
            <person name="Kiyatake I"/>
            <person name="Matsumoto R"/>
            <person name="Murakumo K"/>
            <person name="Nishida K"/>
            <person name="Terakita A"/>
            <person name="Kuratani S"/>
            <person name="Sato K"/>
            <person name="Hyodo S Kuraku.S."/>
        </authorList>
    </citation>
    <scope>NUCLEOTIDE SEQUENCE [LARGE SCALE GENOMIC DNA]</scope>
</reference>
<protein>
    <recommendedName>
        <fullName evidence="10">Major facilitator superfamily (MFS) profile domain-containing protein</fullName>
    </recommendedName>
</protein>
<evidence type="ECO:0000256" key="2">
    <source>
        <dbReference type="ARBA" id="ARBA00006727"/>
    </source>
</evidence>
<keyword evidence="6 7" id="KW-0472">Membrane</keyword>
<evidence type="ECO:0000256" key="1">
    <source>
        <dbReference type="ARBA" id="ARBA00004651"/>
    </source>
</evidence>
<accession>A0A401S6H0</accession>
<dbReference type="PROSITE" id="PS51257">
    <property type="entry name" value="PROKAR_LIPOPROTEIN"/>
    <property type="match status" value="1"/>
</dbReference>
<comment type="subcellular location">
    <subcellularLocation>
        <location evidence="1">Cell membrane</location>
        <topology evidence="1">Multi-pass membrane protein</topology>
    </subcellularLocation>
</comment>
<evidence type="ECO:0000256" key="7">
    <source>
        <dbReference type="SAM" id="Phobius"/>
    </source>
</evidence>
<gene>
    <name evidence="8" type="ORF">chiPu_0004391</name>
</gene>
<evidence type="ECO:0008006" key="10">
    <source>
        <dbReference type="Google" id="ProtNLM"/>
    </source>
</evidence>
<feature type="transmembrane region" description="Helical" evidence="7">
    <location>
        <begin position="110"/>
        <end position="131"/>
    </location>
</feature>
<evidence type="ECO:0000313" key="8">
    <source>
        <dbReference type="EMBL" id="GCC25977.1"/>
    </source>
</evidence>
<evidence type="ECO:0000256" key="5">
    <source>
        <dbReference type="ARBA" id="ARBA00022989"/>
    </source>
</evidence>
<dbReference type="InterPro" id="IPR011701">
    <property type="entry name" value="MFS"/>
</dbReference>
<comment type="similarity">
    <text evidence="2">Belongs to the major facilitator superfamily. Monocarboxylate porter (TC 2.A.1.13) family.</text>
</comment>
<feature type="transmembrane region" description="Helical" evidence="7">
    <location>
        <begin position="86"/>
        <end position="104"/>
    </location>
</feature>
<feature type="transmembrane region" description="Helical" evidence="7">
    <location>
        <begin position="16"/>
        <end position="35"/>
    </location>
</feature>
<dbReference type="PANTHER" id="PTHR11360:SF318">
    <property type="entry name" value="MONOCARBOXYLATE TRANSPORTER 12"/>
    <property type="match status" value="1"/>
</dbReference>
<evidence type="ECO:0000256" key="3">
    <source>
        <dbReference type="ARBA" id="ARBA00022475"/>
    </source>
</evidence>
<organism evidence="8 9">
    <name type="scientific">Chiloscyllium punctatum</name>
    <name type="common">Brownbanded bambooshark</name>
    <name type="synonym">Hemiscyllium punctatum</name>
    <dbReference type="NCBI Taxonomy" id="137246"/>
    <lineage>
        <taxon>Eukaryota</taxon>
        <taxon>Metazoa</taxon>
        <taxon>Chordata</taxon>
        <taxon>Craniata</taxon>
        <taxon>Vertebrata</taxon>
        <taxon>Chondrichthyes</taxon>
        <taxon>Elasmobranchii</taxon>
        <taxon>Galeomorphii</taxon>
        <taxon>Galeoidea</taxon>
        <taxon>Orectolobiformes</taxon>
        <taxon>Hemiscylliidae</taxon>
        <taxon>Chiloscyllium</taxon>
    </lineage>
</organism>
<dbReference type="InterPro" id="IPR050327">
    <property type="entry name" value="Proton-linked_MCT"/>
</dbReference>
<keyword evidence="4 7" id="KW-0812">Transmembrane</keyword>
<dbReference type="EMBL" id="BEZZ01000106">
    <property type="protein sequence ID" value="GCC25977.1"/>
    <property type="molecule type" value="Genomic_DNA"/>
</dbReference>
<evidence type="ECO:0000256" key="6">
    <source>
        <dbReference type="ARBA" id="ARBA00023136"/>
    </source>
</evidence>
<dbReference type="InterPro" id="IPR036259">
    <property type="entry name" value="MFS_trans_sf"/>
</dbReference>
<dbReference type="PANTHER" id="PTHR11360">
    <property type="entry name" value="MONOCARBOXYLATE TRANSPORTER"/>
    <property type="match status" value="1"/>
</dbReference>
<feature type="transmembrane region" description="Helical" evidence="7">
    <location>
        <begin position="268"/>
        <end position="291"/>
    </location>
</feature>
<feature type="transmembrane region" description="Helical" evidence="7">
    <location>
        <begin position="143"/>
        <end position="168"/>
    </location>
</feature>
<keyword evidence="5 7" id="KW-1133">Transmembrane helix</keyword>
<evidence type="ECO:0000256" key="4">
    <source>
        <dbReference type="ARBA" id="ARBA00022692"/>
    </source>
</evidence>
<feature type="transmembrane region" description="Helical" evidence="7">
    <location>
        <begin position="174"/>
        <end position="194"/>
    </location>
</feature>
<dbReference type="OMA" id="GSWMALT"/>
<proteinExistence type="inferred from homology"/>
<evidence type="ECO:0000313" key="9">
    <source>
        <dbReference type="Proteomes" id="UP000287033"/>
    </source>
</evidence>
<keyword evidence="9" id="KW-1185">Reference proteome</keyword>
<dbReference type="GO" id="GO:0015881">
    <property type="term" value="P:creatine transmembrane transport"/>
    <property type="evidence" value="ECO:0007669"/>
    <property type="project" value="TreeGrafter"/>
</dbReference>
<dbReference type="GO" id="GO:0022857">
    <property type="term" value="F:transmembrane transporter activity"/>
    <property type="evidence" value="ECO:0007669"/>
    <property type="project" value="InterPro"/>
</dbReference>
<dbReference type="STRING" id="137246.A0A401S6H0"/>
<comment type="caution">
    <text evidence="8">The sequence shown here is derived from an EMBL/GenBank/DDBJ whole genome shotgun (WGS) entry which is preliminary data.</text>
</comment>
<dbReference type="OrthoDB" id="410267at2759"/>
<dbReference type="Proteomes" id="UP000287033">
    <property type="component" value="Unassembled WGS sequence"/>
</dbReference>
<feature type="transmembrane region" description="Helical" evidence="7">
    <location>
        <begin position="303"/>
        <end position="325"/>
    </location>
</feature>
<dbReference type="Gene3D" id="1.20.1250.20">
    <property type="entry name" value="MFS general substrate transporter like domains"/>
    <property type="match status" value="2"/>
</dbReference>
<dbReference type="Pfam" id="PF07690">
    <property type="entry name" value="MFS_1"/>
    <property type="match status" value="1"/>
</dbReference>
<dbReference type="GO" id="GO:0005886">
    <property type="term" value="C:plasma membrane"/>
    <property type="evidence" value="ECO:0007669"/>
    <property type="project" value="UniProtKB-SubCell"/>
</dbReference>
<keyword evidence="3" id="KW-1003">Cell membrane</keyword>
<dbReference type="AlphaFoldDB" id="A0A401S6H0"/>
<name>A0A401S6H0_CHIPU</name>
<sequence>MPRHSKVPLMEAPDGGWGWMVVISCFAVTVCTRAVSRCFSIFFVEFQNYFAQDYAMTAWIHSTVDCTTMVFAPVGSIISNRYSTRVSVILGGMLASAGLILSSFATCLEYLYLSLGVVTGCGYALAYSPAISIVGKYFCKRKAVAYGLAMSGSGIGTFVLAPVVQLLIEQYSWRGALLILGGLVANICVCGALLRPLTLVEELCSSTMSDIASEKISVECSLKAQCDDPQLASPSADSNFISKASAERQPCSCCPSYKEYAFLLTPDFLVFAASLLFLAYGCSTPFVHLVPYAVSTGVSQQQAAFLMSILGIINIIGTISFGWITDRRLVGGHYKKLYSSLPRQWALHDNQLYAGGYCQSNNQTQEFS</sequence>